<dbReference type="AlphaFoldDB" id="A0A7D7LWU7"/>
<name>A0A7D7LWU7_9ACTN</name>
<gene>
    <name evidence="2" type="ORF">H1R19_17300</name>
</gene>
<dbReference type="InterPro" id="IPR038332">
    <property type="entry name" value="PPE_sf"/>
</dbReference>
<dbReference type="Proteomes" id="UP000515663">
    <property type="component" value="Chromosome"/>
</dbReference>
<sequence>MNESQLRVEPAELISAATDLDRIADRLEQAVFGAGRALPVPAQGRDEVSVAAAASFSAVAEKFEKDSVSGVLEMRKIAAVLRAQAMGFLDGDAEASAAFRVAP</sequence>
<dbReference type="InterPro" id="IPR000084">
    <property type="entry name" value="PE-PGRS_N"/>
</dbReference>
<dbReference type="SUPFAM" id="SSF140459">
    <property type="entry name" value="PE/PPE dimer-like"/>
    <property type="match status" value="1"/>
</dbReference>
<dbReference type="Gene3D" id="1.10.287.850">
    <property type="entry name" value="HP0062-like domain"/>
    <property type="match status" value="1"/>
</dbReference>
<dbReference type="KEGG" id="gji:H1R19_17300"/>
<proteinExistence type="predicted"/>
<protein>
    <submittedName>
        <fullName evidence="2">PE domain-containing protein</fullName>
    </submittedName>
</protein>
<reference evidence="3" key="1">
    <citation type="submission" date="2020-07" db="EMBL/GenBank/DDBJ databases">
        <title>novel species isolated from the respiratory tract of Marmot.</title>
        <authorList>
            <person name="Zhang G."/>
        </authorList>
    </citation>
    <scope>NUCLEOTIDE SEQUENCE [LARGE SCALE GENOMIC DNA]</scope>
    <source>
        <strain evidence="3">686</strain>
    </source>
</reference>
<evidence type="ECO:0000313" key="3">
    <source>
        <dbReference type="Proteomes" id="UP000515663"/>
    </source>
</evidence>
<accession>A0A7D7LWU7</accession>
<dbReference type="Pfam" id="PF00934">
    <property type="entry name" value="PE"/>
    <property type="match status" value="1"/>
</dbReference>
<evidence type="ECO:0000259" key="1">
    <source>
        <dbReference type="Pfam" id="PF00934"/>
    </source>
</evidence>
<evidence type="ECO:0000313" key="2">
    <source>
        <dbReference type="EMBL" id="QMT00634.1"/>
    </source>
</evidence>
<feature type="domain" description="PE" evidence="1">
    <location>
        <begin position="6"/>
        <end position="94"/>
    </location>
</feature>
<dbReference type="RefSeq" id="WP_219849666.1">
    <property type="nucleotide sequence ID" value="NZ_CP059491.1"/>
</dbReference>
<dbReference type="EMBL" id="CP059491">
    <property type="protein sequence ID" value="QMT00634.1"/>
    <property type="molecule type" value="Genomic_DNA"/>
</dbReference>
<organism evidence="2 3">
    <name type="scientific">Gordonia jinghuaiqii</name>
    <dbReference type="NCBI Taxonomy" id="2758710"/>
    <lineage>
        <taxon>Bacteria</taxon>
        <taxon>Bacillati</taxon>
        <taxon>Actinomycetota</taxon>
        <taxon>Actinomycetes</taxon>
        <taxon>Mycobacteriales</taxon>
        <taxon>Gordoniaceae</taxon>
        <taxon>Gordonia</taxon>
    </lineage>
</organism>
<keyword evidence="3" id="KW-1185">Reference proteome</keyword>